<evidence type="ECO:0000256" key="2">
    <source>
        <dbReference type="PROSITE-ProRule" id="PRU00252"/>
    </source>
</evidence>
<feature type="region of interest" description="Disordered" evidence="3">
    <location>
        <begin position="122"/>
        <end position="191"/>
    </location>
</feature>
<dbReference type="InterPro" id="IPR012340">
    <property type="entry name" value="NA-bd_OB-fold"/>
</dbReference>
<reference evidence="4 5" key="1">
    <citation type="submission" date="2024-07" db="EMBL/GenBank/DDBJ databases">
        <title>A survey of Mimosa microsymbionts across Brazilian biomes reveals a high diversity of Paraburkholderia nodulating endemic species, but also that Cupriavidus is common as a symbiont of widespread species.</title>
        <authorList>
            <person name="Rouws L."/>
            <person name="Barauna A."/>
            <person name="Beukes C."/>
            <person name="Rouws J.R.C."/>
            <person name="De Faria S.M."/>
            <person name="Gross E."/>
            <person name="Bueno Dos Reis Junior F."/>
            <person name="Simon M.F."/>
            <person name="Maluk M."/>
            <person name="Odee D.W."/>
            <person name="Kenicer G."/>
            <person name="Young J.P.W."/>
            <person name="Reis V.M."/>
            <person name="Zilli J."/>
            <person name="James E.K."/>
        </authorList>
    </citation>
    <scope>NUCLEOTIDE SEQUENCE [LARGE SCALE GENOMIC DNA]</scope>
    <source>
        <strain evidence="4 5">BR14375</strain>
    </source>
</reference>
<evidence type="ECO:0000313" key="4">
    <source>
        <dbReference type="EMBL" id="MEX3753609.1"/>
    </source>
</evidence>
<dbReference type="EMBL" id="JBFPKE010000015">
    <property type="protein sequence ID" value="MEX3753609.1"/>
    <property type="molecule type" value="Genomic_DNA"/>
</dbReference>
<organism evidence="4 5">
    <name type="scientific">Paraburkholderia phenoliruptrix</name>
    <dbReference type="NCBI Taxonomy" id="252970"/>
    <lineage>
        <taxon>Bacteria</taxon>
        <taxon>Pseudomonadati</taxon>
        <taxon>Pseudomonadota</taxon>
        <taxon>Betaproteobacteria</taxon>
        <taxon>Burkholderiales</taxon>
        <taxon>Burkholderiaceae</taxon>
        <taxon>Paraburkholderia</taxon>
    </lineage>
</organism>
<evidence type="ECO:0000313" key="5">
    <source>
        <dbReference type="Proteomes" id="UP001558535"/>
    </source>
</evidence>
<evidence type="ECO:0000256" key="1">
    <source>
        <dbReference type="ARBA" id="ARBA00023125"/>
    </source>
</evidence>
<dbReference type="Proteomes" id="UP001558535">
    <property type="component" value="Unassembled WGS sequence"/>
</dbReference>
<dbReference type="Pfam" id="PF00436">
    <property type="entry name" value="SSB"/>
    <property type="match status" value="1"/>
</dbReference>
<gene>
    <name evidence="4" type="ORF">AB3X84_26785</name>
</gene>
<evidence type="ECO:0000256" key="3">
    <source>
        <dbReference type="SAM" id="MobiDB-lite"/>
    </source>
</evidence>
<dbReference type="RefSeq" id="WP_368577090.1">
    <property type="nucleotide sequence ID" value="NZ_JBFPKB010000016.1"/>
</dbReference>
<keyword evidence="1 2" id="KW-0238">DNA-binding</keyword>
<dbReference type="PROSITE" id="PS50935">
    <property type="entry name" value="SSB"/>
    <property type="match status" value="1"/>
</dbReference>
<dbReference type="Gene3D" id="2.40.50.140">
    <property type="entry name" value="Nucleic acid-binding proteins"/>
    <property type="match status" value="1"/>
</dbReference>
<accession>A0ABV3WLF6</accession>
<dbReference type="InterPro" id="IPR000424">
    <property type="entry name" value="Primosome_PriB/ssb"/>
</dbReference>
<sequence length="191" mass="21024">MGIYAELVGNVLTSPTMKQVNTASGARRIVELRVMSASYRRLDDGTLEQREGRTFPVDVTVWNERLTERVMQHIRTGASVVVRGDFYVSPWVNRDNEPDAGAHIDVESISLNLVRVEQVVYRQRQPREDEGSSDASQDEGAGEPAGPEDGDTPQAHPTLDDAPASDDPEPAATSSQPARRRSRQAARTQAQ</sequence>
<feature type="compositionally biased region" description="Acidic residues" evidence="3">
    <location>
        <begin position="136"/>
        <end position="151"/>
    </location>
</feature>
<comment type="caution">
    <text evidence="4">The sequence shown here is derived from an EMBL/GenBank/DDBJ whole genome shotgun (WGS) entry which is preliminary data.</text>
</comment>
<dbReference type="SUPFAM" id="SSF50249">
    <property type="entry name" value="Nucleic acid-binding proteins"/>
    <property type="match status" value="1"/>
</dbReference>
<name>A0ABV3WLF6_9BURK</name>
<keyword evidence="5" id="KW-1185">Reference proteome</keyword>
<proteinExistence type="predicted"/>
<dbReference type="GO" id="GO:0003677">
    <property type="term" value="F:DNA binding"/>
    <property type="evidence" value="ECO:0007669"/>
    <property type="project" value="UniProtKB-KW"/>
</dbReference>
<protein>
    <submittedName>
        <fullName evidence="4">Single-stranded DNA-binding protein</fullName>
    </submittedName>
</protein>